<dbReference type="Gene3D" id="2.60.40.10">
    <property type="entry name" value="Immunoglobulins"/>
    <property type="match status" value="4"/>
</dbReference>
<dbReference type="InterPro" id="IPR013783">
    <property type="entry name" value="Ig-like_fold"/>
</dbReference>
<keyword evidence="4" id="KW-1185">Reference proteome</keyword>
<organism evidence="3 4">
    <name type="scientific">Angomonas deanei</name>
    <dbReference type="NCBI Taxonomy" id="59799"/>
    <lineage>
        <taxon>Eukaryota</taxon>
        <taxon>Discoba</taxon>
        <taxon>Euglenozoa</taxon>
        <taxon>Kinetoplastea</taxon>
        <taxon>Metakinetoplastina</taxon>
        <taxon>Trypanosomatida</taxon>
        <taxon>Trypanosomatidae</taxon>
        <taxon>Strigomonadinae</taxon>
        <taxon>Angomonas</taxon>
    </lineage>
</organism>
<dbReference type="PANTHER" id="PTHR22538">
    <property type="entry name" value="CILIA- AND FLAGELLA-ASSOCIATED PROTEIN 74"/>
    <property type="match status" value="1"/>
</dbReference>
<dbReference type="Pfam" id="PF24798">
    <property type="entry name" value="Ig-CFAP74_4th"/>
    <property type="match status" value="1"/>
</dbReference>
<evidence type="ECO:0000259" key="2">
    <source>
        <dbReference type="Pfam" id="PF24798"/>
    </source>
</evidence>
<dbReference type="AlphaFoldDB" id="A0A7G2CR31"/>
<evidence type="ECO:0000313" key="3">
    <source>
        <dbReference type="EMBL" id="CAD2222268.1"/>
    </source>
</evidence>
<dbReference type="Proteomes" id="UP000515908">
    <property type="component" value="Chromosome 25"/>
</dbReference>
<dbReference type="VEuPathDB" id="TriTrypDB:ADEAN_000980800"/>
<dbReference type="EMBL" id="LR877169">
    <property type="protein sequence ID" value="CAD2222268.1"/>
    <property type="molecule type" value="Genomic_DNA"/>
</dbReference>
<sequence>MTYKNEVTIYNNSNVSANVDPKVPADLREVLAFDPPSACIQPKSSYSFSVIFTPVDEIVDENFSIKANFKVKGQALPASLLIKAQLTHRQPEVSKNYFDLGEIFVNQEQAFSVSVKNSSKLIQTIGILDLPQNIKVSPDVLQFLPEEEVTLNFGIVPPCLGKFSQEIVVINEYGDKSPIIIDGVGKRPKLFFSDSQIALPPCAVGSSISASTVVTNTTGRAIQFQFKSSEKLISISPSFGTIAPGSTLPIFFELSTVFVPKSTEDTGKPAEQPRKKSQQRVRSKSQLSEAPQEPVTDFSSWKPISPTAKVKTASITCFDRENTDDAFLIDINCIVVEPVLVAACLIESAQASVAVKPNNVKASKKNKEISLPVDAVTVTPYSSKTKIDCGEISIFHSLERHVLIRNNSANPVQLRMLPMNPVSPFSIVRFPCSPLPPFSEDCCLLQFKPRDYGEYQESVVIYSEDTNRVELDLKGMCCFTNIIISEHESQAADFSDIETIGSFWFDTTIRGENSSKTLYLYNLGSFSLQVSLELSDADKEKHGVFLFHPSKFDVAAKSFTTVQLVFAPQEEGLTEADLKIKAGGFEEKMRLIGRSSATSVYTIIPLVDRHEEKINPSQMGLSHEYPLLFKFTKGETKRFMVGSVKNGPSVECFVEKWNDYYEAIGWKVDIFRFSVPGGTESRLSISLKSEQEQTKDVFIPFCRFTLNIKCSSDSQNDRVYYISCVGS</sequence>
<feature type="compositionally biased region" description="Basic and acidic residues" evidence="1">
    <location>
        <begin position="263"/>
        <end position="274"/>
    </location>
</feature>
<feature type="region of interest" description="Disordered" evidence="1">
    <location>
        <begin position="263"/>
        <end position="300"/>
    </location>
</feature>
<evidence type="ECO:0000256" key="1">
    <source>
        <dbReference type="SAM" id="MobiDB-lite"/>
    </source>
</evidence>
<dbReference type="InterPro" id="IPR008962">
    <property type="entry name" value="PapD-like_sf"/>
</dbReference>
<feature type="domain" description="CFAP74 fourth Ig-like" evidence="2">
    <location>
        <begin position="94"/>
        <end position="185"/>
    </location>
</feature>
<dbReference type="SUPFAM" id="SSF49354">
    <property type="entry name" value="PapD-like"/>
    <property type="match status" value="1"/>
</dbReference>
<dbReference type="PANTHER" id="PTHR22538:SF0">
    <property type="entry name" value="CILIA- AND FLAGELLA-ASSOCIATED PROTEIN 74"/>
    <property type="match status" value="1"/>
</dbReference>
<reference evidence="3 4" key="1">
    <citation type="submission" date="2020-08" db="EMBL/GenBank/DDBJ databases">
        <authorList>
            <person name="Newling K."/>
            <person name="Davey J."/>
            <person name="Forrester S."/>
        </authorList>
    </citation>
    <scope>NUCLEOTIDE SEQUENCE [LARGE SCALE GENOMIC DNA]</scope>
    <source>
        <strain evidence="4">Crithidia deanei Carvalho (ATCC PRA-265)</strain>
    </source>
</reference>
<accession>A0A7G2CR31</accession>
<name>A0A7G2CR31_9TRYP</name>
<protein>
    <recommendedName>
        <fullName evidence="2">CFAP74 fourth Ig-like domain-containing protein</fullName>
    </recommendedName>
</protein>
<gene>
    <name evidence="3" type="ORF">ADEAN_000980800</name>
</gene>
<evidence type="ECO:0000313" key="4">
    <source>
        <dbReference type="Proteomes" id="UP000515908"/>
    </source>
</evidence>
<proteinExistence type="predicted"/>
<dbReference type="InterPro" id="IPR056310">
    <property type="entry name" value="Ig-CFAP74_4th"/>
</dbReference>